<dbReference type="InterPro" id="IPR023614">
    <property type="entry name" value="Porin_dom_sf"/>
</dbReference>
<keyword evidence="3" id="KW-1185">Reference proteome</keyword>
<protein>
    <recommendedName>
        <fullName evidence="4">Porin</fullName>
    </recommendedName>
</protein>
<evidence type="ECO:0000313" key="2">
    <source>
        <dbReference type="EMBL" id="MBB5287434.1"/>
    </source>
</evidence>
<gene>
    <name evidence="2" type="ORF">HNQ92_005597</name>
</gene>
<dbReference type="EMBL" id="JACHGF010000018">
    <property type="protein sequence ID" value="MBB5287434.1"/>
    <property type="molecule type" value="Genomic_DNA"/>
</dbReference>
<feature type="chain" id="PRO_5032745418" description="Porin" evidence="1">
    <location>
        <begin position="20"/>
        <end position="436"/>
    </location>
</feature>
<name>A0A840TW13_9BACT</name>
<proteinExistence type="predicted"/>
<evidence type="ECO:0000313" key="3">
    <source>
        <dbReference type="Proteomes" id="UP000557307"/>
    </source>
</evidence>
<comment type="caution">
    <text evidence="2">The sequence shown here is derived from an EMBL/GenBank/DDBJ whole genome shotgun (WGS) entry which is preliminary data.</text>
</comment>
<keyword evidence="1" id="KW-0732">Signal</keyword>
<organism evidence="2 3">
    <name type="scientific">Rhabdobacter roseus</name>
    <dbReference type="NCBI Taxonomy" id="1655419"/>
    <lineage>
        <taxon>Bacteria</taxon>
        <taxon>Pseudomonadati</taxon>
        <taxon>Bacteroidota</taxon>
        <taxon>Cytophagia</taxon>
        <taxon>Cytophagales</taxon>
        <taxon>Cytophagaceae</taxon>
        <taxon>Rhabdobacter</taxon>
    </lineage>
</organism>
<accession>A0A840TW13</accession>
<dbReference type="Proteomes" id="UP000557307">
    <property type="component" value="Unassembled WGS sequence"/>
</dbReference>
<dbReference type="SUPFAM" id="SSF56935">
    <property type="entry name" value="Porins"/>
    <property type="match status" value="1"/>
</dbReference>
<feature type="signal peptide" evidence="1">
    <location>
        <begin position="1"/>
        <end position="19"/>
    </location>
</feature>
<dbReference type="RefSeq" id="WP_184179587.1">
    <property type="nucleotide sequence ID" value="NZ_JACHGF010000018.1"/>
</dbReference>
<dbReference type="AlphaFoldDB" id="A0A840TW13"/>
<dbReference type="Gene3D" id="2.40.160.10">
    <property type="entry name" value="Porin"/>
    <property type="match status" value="1"/>
</dbReference>
<reference evidence="2 3" key="1">
    <citation type="submission" date="2020-08" db="EMBL/GenBank/DDBJ databases">
        <title>Genomic Encyclopedia of Type Strains, Phase IV (KMG-IV): sequencing the most valuable type-strain genomes for metagenomic binning, comparative biology and taxonomic classification.</title>
        <authorList>
            <person name="Goeker M."/>
        </authorList>
    </citation>
    <scope>NUCLEOTIDE SEQUENCE [LARGE SCALE GENOMIC DNA]</scope>
    <source>
        <strain evidence="2 3">DSM 105074</strain>
    </source>
</reference>
<sequence>MKVFFRLIFLLFLLSTAHAQTPEPADTLTKPSPAVERLKYQQQPGLALAASKIFFSDKRYSISGFGEFNFVNYQGTKNTNSGDIELYYTNLYRYATFFGYRITDKIIWNSEFQIEYLHDGTREGRHEIVVEAFVDFLVSDYFKARVGFYPLPIGYVNNNDEPVMFYSVNRSEVERLITPTTWIELGAMFYGNITPTFSYALGVSQGLDAAQYVSGTWIRQGRDIRFGVPRSLSLVPQLNYTGVPGLTVSASGYVGNSGQGARVEDDAGERQIKAPIRLGTGYVKYDWMNLRFVSVGTYGTLGDTYPIYQLGLQQAGQGQVLGQETFGYLFELGVDILPYFRKSTPHESHQKNWLFDRSEMKVPLFVRYERLNTHRKVDERLTTLPRVQNDLDILTVGANFNTRENIVFKANYQFRTNRNRALREPHILEFGMGFIF</sequence>
<evidence type="ECO:0000256" key="1">
    <source>
        <dbReference type="SAM" id="SignalP"/>
    </source>
</evidence>
<evidence type="ECO:0008006" key="4">
    <source>
        <dbReference type="Google" id="ProtNLM"/>
    </source>
</evidence>